<evidence type="ECO:0000313" key="3">
    <source>
        <dbReference type="EMBL" id="EKB49761.1"/>
    </source>
</evidence>
<gene>
    <name evidence="3" type="ORF">B879_01671</name>
</gene>
<feature type="region of interest" description="Disordered" evidence="2">
    <location>
        <begin position="1"/>
        <end position="54"/>
    </location>
</feature>
<dbReference type="OrthoDB" id="5422202at2"/>
<dbReference type="InterPro" id="IPR007139">
    <property type="entry name" value="DUF349"/>
</dbReference>
<dbReference type="PATRIC" id="fig|1225176.3.peg.1779"/>
<feature type="coiled-coil region" evidence="1">
    <location>
        <begin position="236"/>
        <end position="263"/>
    </location>
</feature>
<feature type="coiled-coil region" evidence="1">
    <location>
        <begin position="583"/>
        <end position="617"/>
    </location>
</feature>
<dbReference type="Proteomes" id="UP000004478">
    <property type="component" value="Unassembled WGS sequence"/>
</dbReference>
<accession>K1L4W2</accession>
<evidence type="ECO:0008006" key="5">
    <source>
        <dbReference type="Google" id="ProtNLM"/>
    </source>
</evidence>
<keyword evidence="1" id="KW-0175">Coiled coil</keyword>
<reference evidence="3 4" key="1">
    <citation type="journal article" date="2012" name="J. Bacteriol.">
        <title>Draft Genome Sequence of Cecembia lonarensis Strain LW9T, Isolated from Lonar Lake, a Haloalkaline Lake in India.</title>
        <authorList>
            <person name="Shivaji S."/>
            <person name="Ara S."/>
            <person name="Singh A."/>
            <person name="Pinnaka A.K."/>
        </authorList>
    </citation>
    <scope>NUCLEOTIDE SEQUENCE [LARGE SCALE GENOMIC DNA]</scope>
    <source>
        <strain evidence="3 4">LW9</strain>
    </source>
</reference>
<evidence type="ECO:0000256" key="1">
    <source>
        <dbReference type="SAM" id="Coils"/>
    </source>
</evidence>
<proteinExistence type="predicted"/>
<comment type="caution">
    <text evidence="3">The sequence shown here is derived from an EMBL/GenBank/DDBJ whole genome shotgun (WGS) entry which is preliminary data.</text>
</comment>
<dbReference type="EMBL" id="AMGM01000019">
    <property type="protein sequence ID" value="EKB49761.1"/>
    <property type="molecule type" value="Genomic_DNA"/>
</dbReference>
<organism evidence="3 4">
    <name type="scientific">Cecembia lonarensis (strain CCUG 58316 / KCTC 22772 / LW9)</name>
    <dbReference type="NCBI Taxonomy" id="1225176"/>
    <lineage>
        <taxon>Bacteria</taxon>
        <taxon>Pseudomonadati</taxon>
        <taxon>Bacteroidota</taxon>
        <taxon>Cytophagia</taxon>
        <taxon>Cytophagales</taxon>
        <taxon>Cyclobacteriaceae</taxon>
        <taxon>Cecembia</taxon>
    </lineage>
</organism>
<dbReference type="RefSeq" id="WP_009184702.1">
    <property type="nucleotide sequence ID" value="NZ_AMGM01000019.1"/>
</dbReference>
<feature type="compositionally biased region" description="Basic and acidic residues" evidence="2">
    <location>
        <begin position="1"/>
        <end position="14"/>
    </location>
</feature>
<evidence type="ECO:0000313" key="4">
    <source>
        <dbReference type="Proteomes" id="UP000004478"/>
    </source>
</evidence>
<name>K1L4W2_CECL9</name>
<feature type="compositionally biased region" description="Acidic residues" evidence="2">
    <location>
        <begin position="36"/>
        <end position="51"/>
    </location>
</feature>
<dbReference type="Pfam" id="PF03993">
    <property type="entry name" value="DUF349"/>
    <property type="match status" value="5"/>
</dbReference>
<evidence type="ECO:0000256" key="2">
    <source>
        <dbReference type="SAM" id="MobiDB-lite"/>
    </source>
</evidence>
<dbReference type="AlphaFoldDB" id="K1L4W2"/>
<protein>
    <recommendedName>
        <fullName evidence="5">DUF349 domain-containing protein</fullName>
    </recommendedName>
</protein>
<keyword evidence="4" id="KW-1185">Reference proteome</keyword>
<sequence length="617" mass="72655">MDKEKEMSDEDKVTQAENQPSAEGKEETTNEAPLNNEEEEEQHEEEEQEDVDYAHYSKKELIAALKELSATGKFLKIDATVADIKSHFDEIFNKEKAEAEKDFISNGGSVDDFQYRTSDEDKIFFALYNDFREKKSQFLREQEKQKEKNLSSKNQILDRLRELVDGEETTHSINTIKQIQEEWKSIGPVPSAQNRNLWASYNALMDRFYDNRSIYFELKELDRKKNLEQKLDIVNRAEALSQVEDLKDAIRALNDLHEEFKHIGPVPREDQEPLWQRFKSASDAVYDKRKEFYEGQKEVFKSNLEKKEGLIKKLSEFKDFSASRIKDWNVKTKEVLEIQKEWEASGPVPREFGKEVNKRFWGLFKEFFHNKNLFFKELDEIRLTNKNKAEDLIAKAEELMNSTDWQDTANKLISLQQEWKKIGPTPEKVRDELYNRFKTACDTFFENRRNSNKQINKEFEENLKEKEAICKEILDEASGDSLKEERLEELIGKFNAIGFVPRKNMKEIQSKFNEAVDTYVENLGIEGGSRDEFLFRLNLNKIQADPNSNRVLNKKEHGIRKQISDLENNITLWKNNLEFFASSKTADKLKDQFDQKIQKAEKEIDKLKKKLSILREF</sequence>